<name>A0A3B3D065_ORYME</name>
<sequence length="391" mass="44799">MSVCHEAVLIFFLPHRESMAALEAMVQNEDDTFLSEKEKPSLVAQHILSIVEDCFSQVEFAVTLPVCGASVHADDPFNGALQAHKILEKRFVSLKDVKQESEEEQGKMSAKAGSREKRKLRQEIKKSVKDILRLFKPHLSVLPSLRVEQGVELSQGESSLIRELKIYQSLVAKRLTSEPEWPVQNMQDLNSQEEQVAATLKQVIAEFSRLSEEINGMQSYIDPVEVETVNQPITPASDTKLTSSRDEIDKLNIHLYNLMHANKQAEMEQLKKNEILEGKIEDLLHKFDKNMEEIQAKLELNTKEYDEVLKDMTMLEKPFQALQLECDQIHEKHRLAEEKKKEEIRELELKTKASVIVQAWWRGCSTRKALKNKDKGKKKGKTKKGKGKKTK</sequence>
<dbReference type="STRING" id="30732.ENSOMEP00000023507"/>
<dbReference type="OMA" id="LMLECQK"/>
<keyword evidence="13" id="KW-1185">Reference proteome</keyword>
<dbReference type="AlphaFoldDB" id="A0A3B3D065"/>
<keyword evidence="6" id="KW-0282">Flagellum</keyword>
<keyword evidence="5" id="KW-0963">Cytoplasm</keyword>
<keyword evidence="8" id="KW-0206">Cytoskeleton</keyword>
<keyword evidence="9" id="KW-0966">Cell projection</keyword>
<evidence type="ECO:0000256" key="11">
    <source>
        <dbReference type="SAM" id="MobiDB-lite"/>
    </source>
</evidence>
<evidence type="ECO:0000256" key="2">
    <source>
        <dbReference type="ARBA" id="ARBA00004611"/>
    </source>
</evidence>
<comment type="similarity">
    <text evidence="3">Belongs to the DRC10 family.</text>
</comment>
<comment type="function">
    <text evidence="1">Component of the nexin-dynein regulatory complex (N-DRC), a key regulator of ciliary/flagellar motility which maintains the alignment and integrity of the distal axoneme and regulates microtubule sliding in motile axonemes.</text>
</comment>
<dbReference type="CDD" id="cd23767">
    <property type="entry name" value="IQCD"/>
    <property type="match status" value="1"/>
</dbReference>
<dbReference type="Ensembl" id="ENSOMET00000012059.1">
    <property type="protein sequence ID" value="ENSOMEP00000023507.1"/>
    <property type="gene ID" value="ENSOMEG00000003642.1"/>
</dbReference>
<evidence type="ECO:0000256" key="10">
    <source>
        <dbReference type="SAM" id="Coils"/>
    </source>
</evidence>
<feature type="coiled-coil region" evidence="10">
    <location>
        <begin position="284"/>
        <end position="350"/>
    </location>
</feature>
<evidence type="ECO:0000256" key="8">
    <source>
        <dbReference type="ARBA" id="ARBA00023212"/>
    </source>
</evidence>
<protein>
    <recommendedName>
        <fullName evidence="4">Dynein regulatory complex protein 10</fullName>
    </recommendedName>
</protein>
<evidence type="ECO:0000256" key="7">
    <source>
        <dbReference type="ARBA" id="ARBA00023069"/>
    </source>
</evidence>
<evidence type="ECO:0000313" key="12">
    <source>
        <dbReference type="Ensembl" id="ENSOMEP00000023507.1"/>
    </source>
</evidence>
<accession>A0A3B3D065</accession>
<reference evidence="12" key="1">
    <citation type="submission" date="2025-08" db="UniProtKB">
        <authorList>
            <consortium name="Ensembl"/>
        </authorList>
    </citation>
    <scope>IDENTIFICATION</scope>
</reference>
<evidence type="ECO:0000256" key="6">
    <source>
        <dbReference type="ARBA" id="ARBA00022846"/>
    </source>
</evidence>
<dbReference type="PANTHER" id="PTHR31598">
    <property type="entry name" value="IQ DOMAIN-CONTAINING PROTEIN D"/>
    <property type="match status" value="1"/>
</dbReference>
<dbReference type="GeneTree" id="ENSGT00940000172701"/>
<organism evidence="12 13">
    <name type="scientific">Oryzias melastigma</name>
    <name type="common">Marine medaka</name>
    <dbReference type="NCBI Taxonomy" id="30732"/>
    <lineage>
        <taxon>Eukaryota</taxon>
        <taxon>Metazoa</taxon>
        <taxon>Chordata</taxon>
        <taxon>Craniata</taxon>
        <taxon>Vertebrata</taxon>
        <taxon>Euteleostomi</taxon>
        <taxon>Actinopterygii</taxon>
        <taxon>Neopterygii</taxon>
        <taxon>Teleostei</taxon>
        <taxon>Neoteleostei</taxon>
        <taxon>Acanthomorphata</taxon>
        <taxon>Ovalentaria</taxon>
        <taxon>Atherinomorphae</taxon>
        <taxon>Beloniformes</taxon>
        <taxon>Adrianichthyidae</taxon>
        <taxon>Oryziinae</taxon>
        <taxon>Oryzias</taxon>
    </lineage>
</organism>
<dbReference type="InterPro" id="IPR042815">
    <property type="entry name" value="DRC10"/>
</dbReference>
<dbReference type="PANTHER" id="PTHR31598:SF1">
    <property type="entry name" value="DYNEIN REGULATORY COMPLEX PROTEIN 10"/>
    <property type="match status" value="1"/>
</dbReference>
<evidence type="ECO:0000256" key="4">
    <source>
        <dbReference type="ARBA" id="ARBA00021752"/>
    </source>
</evidence>
<evidence type="ECO:0000256" key="5">
    <source>
        <dbReference type="ARBA" id="ARBA00022490"/>
    </source>
</evidence>
<dbReference type="Proteomes" id="UP000261560">
    <property type="component" value="Unplaced"/>
</dbReference>
<dbReference type="PROSITE" id="PS50096">
    <property type="entry name" value="IQ"/>
    <property type="match status" value="1"/>
</dbReference>
<reference evidence="12" key="2">
    <citation type="submission" date="2025-09" db="UniProtKB">
        <authorList>
            <consortium name="Ensembl"/>
        </authorList>
    </citation>
    <scope>IDENTIFICATION</scope>
</reference>
<evidence type="ECO:0000256" key="1">
    <source>
        <dbReference type="ARBA" id="ARBA00003029"/>
    </source>
</evidence>
<comment type="subcellular location">
    <subcellularLocation>
        <location evidence="2">Cytoplasm</location>
        <location evidence="2">Cytoskeleton</location>
        <location evidence="2">Flagellum axoneme</location>
    </subcellularLocation>
</comment>
<evidence type="ECO:0000313" key="13">
    <source>
        <dbReference type="Proteomes" id="UP000261560"/>
    </source>
</evidence>
<evidence type="ECO:0000256" key="3">
    <source>
        <dbReference type="ARBA" id="ARBA00009071"/>
    </source>
</evidence>
<keyword evidence="7" id="KW-0969">Cilium</keyword>
<evidence type="ECO:0000256" key="9">
    <source>
        <dbReference type="ARBA" id="ARBA00023273"/>
    </source>
</evidence>
<keyword evidence="10" id="KW-0175">Coiled coil</keyword>
<feature type="region of interest" description="Disordered" evidence="11">
    <location>
        <begin position="368"/>
        <end position="391"/>
    </location>
</feature>
<proteinExistence type="inferred from homology"/>
<dbReference type="PaxDb" id="30732-ENSOMEP00000023507"/>